<dbReference type="RefSeq" id="WP_017453542.1">
    <property type="nucleotide sequence ID" value="NZ_CP008956.1"/>
</dbReference>
<feature type="region of interest" description="Disordered" evidence="5">
    <location>
        <begin position="533"/>
        <end position="584"/>
    </location>
</feature>
<feature type="domain" description="Methyl-accepting transducer" evidence="7">
    <location>
        <begin position="272"/>
        <end position="501"/>
    </location>
</feature>
<dbReference type="PRINTS" id="PR00260">
    <property type="entry name" value="CHEMTRNSDUCR"/>
</dbReference>
<evidence type="ECO:0000256" key="6">
    <source>
        <dbReference type="SAM" id="Phobius"/>
    </source>
</evidence>
<dbReference type="Proteomes" id="UP000501648">
    <property type="component" value="Chromosome"/>
</dbReference>
<feature type="domain" description="HAMP" evidence="8">
    <location>
        <begin position="215"/>
        <end position="267"/>
    </location>
</feature>
<dbReference type="AlphaFoldDB" id="A0A6M3ZUX2"/>
<accession>A0A6M3ZUX2</accession>
<evidence type="ECO:0000256" key="1">
    <source>
        <dbReference type="ARBA" id="ARBA00004370"/>
    </source>
</evidence>
<protein>
    <submittedName>
        <fullName evidence="9">Methyl-accepting chemotaxis protein</fullName>
    </submittedName>
</protein>
<proteinExistence type="inferred from homology"/>
<dbReference type="EMBL" id="CP008956">
    <property type="protein sequence ID" value="QJQ01312.1"/>
    <property type="molecule type" value="Genomic_DNA"/>
</dbReference>
<feature type="compositionally biased region" description="Low complexity" evidence="5">
    <location>
        <begin position="556"/>
        <end position="569"/>
    </location>
</feature>
<dbReference type="GO" id="GO:0005886">
    <property type="term" value="C:plasma membrane"/>
    <property type="evidence" value="ECO:0007669"/>
    <property type="project" value="TreeGrafter"/>
</dbReference>
<comment type="subcellular location">
    <subcellularLocation>
        <location evidence="1">Membrane</location>
    </subcellularLocation>
</comment>
<sequence>MFAYFGNLKVAVRLAAVFALIVGLLAVVSITAFVKINNINRSIDQIVNDRYLKVRWAFDLRDGINEQIKYLRGMAIDINNAAGNEKRFGQMEVAVKETKEALDKIAARQVTEGGKKKIKAVDDARQVFDTSRTELMALIRAGKGDAANEYVLRKITDAQNNYLALARAFADSQSSQLSAEGAKAVEDGAMAIKVTLACSAVAVLASIILGYLMARSIVKPLTEAVRVAENVASGDLTTRIEPHSKDETGQLMQALRKMNDNLVNIVSGVRRGTDSIATASGEIASGNLDLSARTEQQAGSLEETASAMEEMTSTVRQNADNARQANQMAASASQIALQGGEIVGRVVSTMEEINQSSRKIVDIIGVIDGIAFQTNILALNAAVEAARAGEQGRGFAVVATEVRSLAQRSAAAAKEIKALIDDSVAKVEGGSHLVAEAGTTMEQVVNSVRNVTDIVAEISAASAEQSSGIEEINRAVTQMDEGTQQNAALVEQAAAAANAMQEQAADLAKAISIFKLADTEMTKSSAPVMAQAPLQPQPQPIRKPATTMPKARTVTAPARPAVSAPAAPALKGPARIDDDAWETF</sequence>
<reference evidence="9 10" key="1">
    <citation type="journal article" date="2012" name="J. Bacteriol.">
        <title>Genome sequence of the pathogenic Herbaspirillum seropedicae strain Os34, isolated from rice roots.</title>
        <authorList>
            <person name="Ye W."/>
            <person name="Ye S."/>
            <person name="Liu J."/>
            <person name="Chang S."/>
            <person name="Chen M."/>
            <person name="Zhu B."/>
            <person name="Guo L."/>
            <person name="An Q."/>
        </authorList>
    </citation>
    <scope>NUCLEOTIDE SEQUENCE [LARGE SCALE GENOMIC DNA]</scope>
    <source>
        <strain evidence="9 10">Os34</strain>
    </source>
</reference>
<dbReference type="PANTHER" id="PTHR43531">
    <property type="entry name" value="PROTEIN ICFG"/>
    <property type="match status" value="1"/>
</dbReference>
<comment type="similarity">
    <text evidence="3">Belongs to the methyl-accepting chemotaxis (MCP) protein family.</text>
</comment>
<dbReference type="InterPro" id="IPR004089">
    <property type="entry name" value="MCPsignal_dom"/>
</dbReference>
<dbReference type="Gene3D" id="1.10.287.950">
    <property type="entry name" value="Methyl-accepting chemotaxis protein"/>
    <property type="match status" value="1"/>
</dbReference>
<dbReference type="GO" id="GO:0006935">
    <property type="term" value="P:chemotaxis"/>
    <property type="evidence" value="ECO:0007669"/>
    <property type="project" value="InterPro"/>
</dbReference>
<dbReference type="InterPro" id="IPR047347">
    <property type="entry name" value="YvaQ-like_sensor"/>
</dbReference>
<keyword evidence="6" id="KW-0472">Membrane</keyword>
<evidence type="ECO:0000259" key="7">
    <source>
        <dbReference type="PROSITE" id="PS50111"/>
    </source>
</evidence>
<feature type="transmembrane region" description="Helical" evidence="6">
    <location>
        <begin position="12"/>
        <end position="34"/>
    </location>
</feature>
<dbReference type="Pfam" id="PF00672">
    <property type="entry name" value="HAMP"/>
    <property type="match status" value="1"/>
</dbReference>
<gene>
    <name evidence="9" type="ORF">C798_14010</name>
</gene>
<dbReference type="Pfam" id="PF00015">
    <property type="entry name" value="MCPsignal"/>
    <property type="match status" value="1"/>
</dbReference>
<feature type="transmembrane region" description="Helical" evidence="6">
    <location>
        <begin position="194"/>
        <end position="214"/>
    </location>
</feature>
<dbReference type="InterPro" id="IPR003660">
    <property type="entry name" value="HAMP_dom"/>
</dbReference>
<dbReference type="CDD" id="cd19411">
    <property type="entry name" value="MCP2201-like_sensor"/>
    <property type="match status" value="1"/>
</dbReference>
<name>A0A6M3ZUX2_9BURK</name>
<keyword evidence="6" id="KW-0812">Transmembrane</keyword>
<dbReference type="InterPro" id="IPR051310">
    <property type="entry name" value="MCP_chemotaxis"/>
</dbReference>
<dbReference type="GO" id="GO:0007165">
    <property type="term" value="P:signal transduction"/>
    <property type="evidence" value="ECO:0007669"/>
    <property type="project" value="UniProtKB-KW"/>
</dbReference>
<dbReference type="SMART" id="SM00304">
    <property type="entry name" value="HAMP"/>
    <property type="match status" value="1"/>
</dbReference>
<evidence type="ECO:0000256" key="5">
    <source>
        <dbReference type="SAM" id="MobiDB-lite"/>
    </source>
</evidence>
<dbReference type="CDD" id="cd11386">
    <property type="entry name" value="MCP_signal"/>
    <property type="match status" value="1"/>
</dbReference>
<evidence type="ECO:0000313" key="10">
    <source>
        <dbReference type="Proteomes" id="UP000501648"/>
    </source>
</evidence>
<dbReference type="InterPro" id="IPR024478">
    <property type="entry name" value="HlyB_4HB_MCP"/>
</dbReference>
<keyword evidence="2" id="KW-0488">Methylation</keyword>
<dbReference type="PROSITE" id="PS50885">
    <property type="entry name" value="HAMP"/>
    <property type="match status" value="1"/>
</dbReference>
<dbReference type="CDD" id="cd06225">
    <property type="entry name" value="HAMP"/>
    <property type="match status" value="1"/>
</dbReference>
<evidence type="ECO:0000313" key="9">
    <source>
        <dbReference type="EMBL" id="QJQ01312.1"/>
    </source>
</evidence>
<dbReference type="FunFam" id="1.10.287.950:FF:000001">
    <property type="entry name" value="Methyl-accepting chemotaxis sensory transducer"/>
    <property type="match status" value="1"/>
</dbReference>
<dbReference type="SUPFAM" id="SSF58104">
    <property type="entry name" value="Methyl-accepting chemotaxis protein (MCP) signaling domain"/>
    <property type="match status" value="1"/>
</dbReference>
<evidence type="ECO:0000259" key="8">
    <source>
        <dbReference type="PROSITE" id="PS50885"/>
    </source>
</evidence>
<evidence type="ECO:0000256" key="2">
    <source>
        <dbReference type="ARBA" id="ARBA00022481"/>
    </source>
</evidence>
<keyword evidence="4" id="KW-0807">Transducer</keyword>
<organism evidence="9 10">
    <name type="scientific">Herbaspirillum rubrisubalbicans Os34</name>
    <dbReference type="NCBI Taxonomy" id="1235827"/>
    <lineage>
        <taxon>Bacteria</taxon>
        <taxon>Pseudomonadati</taxon>
        <taxon>Pseudomonadota</taxon>
        <taxon>Betaproteobacteria</taxon>
        <taxon>Burkholderiales</taxon>
        <taxon>Oxalobacteraceae</taxon>
        <taxon>Herbaspirillum</taxon>
    </lineage>
</organism>
<keyword evidence="6" id="KW-1133">Transmembrane helix</keyword>
<dbReference type="PROSITE" id="PS50111">
    <property type="entry name" value="CHEMOTAXIS_TRANSDUC_2"/>
    <property type="match status" value="1"/>
</dbReference>
<dbReference type="PANTHER" id="PTHR43531:SF14">
    <property type="entry name" value="METHYL-ACCEPTING CHEMOTAXIS PROTEIN I-RELATED"/>
    <property type="match status" value="1"/>
</dbReference>
<dbReference type="GO" id="GO:0004888">
    <property type="term" value="F:transmembrane signaling receptor activity"/>
    <property type="evidence" value="ECO:0007669"/>
    <property type="project" value="InterPro"/>
</dbReference>
<dbReference type="InterPro" id="IPR004090">
    <property type="entry name" value="Chemotax_Me-accpt_rcpt"/>
</dbReference>
<dbReference type="Pfam" id="PF12729">
    <property type="entry name" value="4HB_MCP_1"/>
    <property type="match status" value="1"/>
</dbReference>
<evidence type="ECO:0000256" key="4">
    <source>
        <dbReference type="PROSITE-ProRule" id="PRU00284"/>
    </source>
</evidence>
<dbReference type="SMART" id="SM00283">
    <property type="entry name" value="MA"/>
    <property type="match status" value="1"/>
</dbReference>
<evidence type="ECO:0000256" key="3">
    <source>
        <dbReference type="ARBA" id="ARBA00029447"/>
    </source>
</evidence>